<reference evidence="2" key="1">
    <citation type="journal article" date="2019" name="bioRxiv">
        <title>The Genome of the Zebra Mussel, Dreissena polymorpha: A Resource for Invasive Species Research.</title>
        <authorList>
            <person name="McCartney M.A."/>
            <person name="Auch B."/>
            <person name="Kono T."/>
            <person name="Mallez S."/>
            <person name="Zhang Y."/>
            <person name="Obille A."/>
            <person name="Becker A."/>
            <person name="Abrahante J.E."/>
            <person name="Garbe J."/>
            <person name="Badalamenti J.P."/>
            <person name="Herman A."/>
            <person name="Mangelson H."/>
            <person name="Liachko I."/>
            <person name="Sullivan S."/>
            <person name="Sone E.D."/>
            <person name="Koren S."/>
            <person name="Silverstein K.A.T."/>
            <person name="Beckman K.B."/>
            <person name="Gohl D.M."/>
        </authorList>
    </citation>
    <scope>NUCLEOTIDE SEQUENCE</scope>
    <source>
        <strain evidence="2">Duluth1</strain>
        <tissue evidence="2">Whole animal</tissue>
    </source>
</reference>
<protein>
    <submittedName>
        <fullName evidence="2">Uncharacterized protein</fullName>
    </submittedName>
</protein>
<dbReference type="AlphaFoldDB" id="A0A9D4NAH2"/>
<reference evidence="2" key="2">
    <citation type="submission" date="2020-11" db="EMBL/GenBank/DDBJ databases">
        <authorList>
            <person name="McCartney M.A."/>
            <person name="Auch B."/>
            <person name="Kono T."/>
            <person name="Mallez S."/>
            <person name="Becker A."/>
            <person name="Gohl D.M."/>
            <person name="Silverstein K.A.T."/>
            <person name="Koren S."/>
            <person name="Bechman K.B."/>
            <person name="Herman A."/>
            <person name="Abrahante J.E."/>
            <person name="Garbe J."/>
        </authorList>
    </citation>
    <scope>NUCLEOTIDE SEQUENCE</scope>
    <source>
        <strain evidence="2">Duluth1</strain>
        <tissue evidence="2">Whole animal</tissue>
    </source>
</reference>
<feature type="chain" id="PRO_5039107276" evidence="1">
    <location>
        <begin position="21"/>
        <end position="90"/>
    </location>
</feature>
<gene>
    <name evidence="2" type="ORF">DPMN_014221</name>
</gene>
<dbReference type="EMBL" id="JAIWYP010000001">
    <property type="protein sequence ID" value="KAH3890149.1"/>
    <property type="molecule type" value="Genomic_DNA"/>
</dbReference>
<accession>A0A9D4NAH2</accession>
<organism evidence="2 3">
    <name type="scientific">Dreissena polymorpha</name>
    <name type="common">Zebra mussel</name>
    <name type="synonym">Mytilus polymorpha</name>
    <dbReference type="NCBI Taxonomy" id="45954"/>
    <lineage>
        <taxon>Eukaryota</taxon>
        <taxon>Metazoa</taxon>
        <taxon>Spiralia</taxon>
        <taxon>Lophotrochozoa</taxon>
        <taxon>Mollusca</taxon>
        <taxon>Bivalvia</taxon>
        <taxon>Autobranchia</taxon>
        <taxon>Heteroconchia</taxon>
        <taxon>Euheterodonta</taxon>
        <taxon>Imparidentia</taxon>
        <taxon>Neoheterodontei</taxon>
        <taxon>Myida</taxon>
        <taxon>Dreissenoidea</taxon>
        <taxon>Dreissenidae</taxon>
        <taxon>Dreissena</taxon>
    </lineage>
</organism>
<proteinExistence type="predicted"/>
<evidence type="ECO:0000313" key="3">
    <source>
        <dbReference type="Proteomes" id="UP000828390"/>
    </source>
</evidence>
<feature type="signal peptide" evidence="1">
    <location>
        <begin position="1"/>
        <end position="20"/>
    </location>
</feature>
<evidence type="ECO:0000313" key="2">
    <source>
        <dbReference type="EMBL" id="KAH3890149.1"/>
    </source>
</evidence>
<sequence length="90" mass="9845">MSSTSVLAFFLCALICACVAMPHEVHEGFNASHAVARGLVRTPSDYYCRTHCAELCGYRAGWCCGIDDCNYGSGRCACYNYCYCENVSSD</sequence>
<keyword evidence="3" id="KW-1185">Reference proteome</keyword>
<name>A0A9D4NAH2_DREPO</name>
<dbReference type="Proteomes" id="UP000828390">
    <property type="component" value="Unassembled WGS sequence"/>
</dbReference>
<comment type="caution">
    <text evidence="2">The sequence shown here is derived from an EMBL/GenBank/DDBJ whole genome shotgun (WGS) entry which is preliminary data.</text>
</comment>
<keyword evidence="1" id="KW-0732">Signal</keyword>
<evidence type="ECO:0000256" key="1">
    <source>
        <dbReference type="SAM" id="SignalP"/>
    </source>
</evidence>